<feature type="domain" description="OmpA-like" evidence="6">
    <location>
        <begin position="76"/>
        <end position="194"/>
    </location>
</feature>
<evidence type="ECO:0000313" key="7">
    <source>
        <dbReference type="EMBL" id="SER27385.1"/>
    </source>
</evidence>
<dbReference type="OrthoDB" id="8444614at2"/>
<evidence type="ECO:0000256" key="4">
    <source>
        <dbReference type="PROSITE-ProRule" id="PRU00473"/>
    </source>
</evidence>
<dbReference type="SUPFAM" id="SSF103088">
    <property type="entry name" value="OmpA-like"/>
    <property type="match status" value="1"/>
</dbReference>
<feature type="compositionally biased region" description="Polar residues" evidence="5">
    <location>
        <begin position="318"/>
        <end position="334"/>
    </location>
</feature>
<evidence type="ECO:0000256" key="2">
    <source>
        <dbReference type="ARBA" id="ARBA00023136"/>
    </source>
</evidence>
<keyword evidence="8" id="KW-1185">Reference proteome</keyword>
<evidence type="ECO:0000256" key="3">
    <source>
        <dbReference type="ARBA" id="ARBA00023237"/>
    </source>
</evidence>
<dbReference type="EMBL" id="FOFA01000011">
    <property type="protein sequence ID" value="SER27385.1"/>
    <property type="molecule type" value="Genomic_DNA"/>
</dbReference>
<dbReference type="RefSeq" id="WP_091186042.1">
    <property type="nucleotide sequence ID" value="NZ_FOFA01000011.1"/>
</dbReference>
<reference evidence="8" key="1">
    <citation type="submission" date="2016-10" db="EMBL/GenBank/DDBJ databases">
        <authorList>
            <person name="Varghese N."/>
            <person name="Submissions S."/>
        </authorList>
    </citation>
    <scope>NUCLEOTIDE SEQUENCE [LARGE SCALE GENOMIC DNA]</scope>
    <source>
        <strain evidence="8">CGMCC 4.6856</strain>
    </source>
</reference>
<dbReference type="PRINTS" id="PR01021">
    <property type="entry name" value="OMPADOMAIN"/>
</dbReference>
<dbReference type="PANTHER" id="PTHR30329">
    <property type="entry name" value="STATOR ELEMENT OF FLAGELLAR MOTOR COMPLEX"/>
    <property type="match status" value="1"/>
</dbReference>
<dbReference type="AlphaFoldDB" id="A0A1H9MVD8"/>
<dbReference type="InterPro" id="IPR036737">
    <property type="entry name" value="OmpA-like_sf"/>
</dbReference>
<accession>A0A1H9MVD8</accession>
<dbReference type="Proteomes" id="UP000198504">
    <property type="component" value="Unassembled WGS sequence"/>
</dbReference>
<dbReference type="GO" id="GO:0009279">
    <property type="term" value="C:cell outer membrane"/>
    <property type="evidence" value="ECO:0007669"/>
    <property type="project" value="UniProtKB-SubCell"/>
</dbReference>
<keyword evidence="3" id="KW-0998">Cell outer membrane</keyword>
<evidence type="ECO:0000259" key="6">
    <source>
        <dbReference type="PROSITE" id="PS51123"/>
    </source>
</evidence>
<feature type="region of interest" description="Disordered" evidence="5">
    <location>
        <begin position="166"/>
        <end position="261"/>
    </location>
</feature>
<proteinExistence type="predicted"/>
<feature type="compositionally biased region" description="Low complexity" evidence="5">
    <location>
        <begin position="219"/>
        <end position="241"/>
    </location>
</feature>
<evidence type="ECO:0000256" key="5">
    <source>
        <dbReference type="SAM" id="MobiDB-lite"/>
    </source>
</evidence>
<dbReference type="Pfam" id="PF00691">
    <property type="entry name" value="OmpA"/>
    <property type="match status" value="1"/>
</dbReference>
<comment type="subcellular location">
    <subcellularLocation>
        <location evidence="1">Cell outer membrane</location>
    </subcellularLocation>
</comment>
<evidence type="ECO:0000313" key="8">
    <source>
        <dbReference type="Proteomes" id="UP000198504"/>
    </source>
</evidence>
<evidence type="ECO:0000256" key="1">
    <source>
        <dbReference type="ARBA" id="ARBA00004442"/>
    </source>
</evidence>
<protein>
    <submittedName>
        <fullName evidence="7">Outer membrane protein OmpA</fullName>
    </submittedName>
</protein>
<dbReference type="InterPro" id="IPR006665">
    <property type="entry name" value="OmpA-like"/>
</dbReference>
<sequence length="606" mass="63733">MSRSTNGASSTLQAGAVRRVAGATLVASASLLVVAPVALAMPPGSTAPVVDVNGPVVAIYAGTAEIDGSTTIEPTGNGSKSRLDCTILFGKDSDVLRPGAKERLRRLAEELRSQGAGRVAITGYTDDLGSAAHGLDLSARRARRVAHELAHTLPVQQFPMTVRGLGEAHPAVPNTSEANRRKNRRVVVTLTRTTATRPAANRARRDPSPRPDQAPAPPATSTAAPTPTPTAATTSASTTPAAAPPPPEPTPTTSTTNPSHGLPWRWIGGIGTTLVVGGALLDRLRRRRAVDPEAQKAPAPPPRSDVEDGTSEVDGPPLTSNHDNGTAPEQTSAGTVGEALAAERDPSTVPPSSVDSTTAAACGTGALPTQSKGETESALSSGLAASLAADLAAWRSDDTHRPRLSVLGPVHARTRGKALARRRPYYTELLTYLALHPSGMTVDQIADDFALTSPRVRTDMKILRDWLGADPHTGNAYLPDARTTPAALRRGTAVYQLDGVLCDWHLFTRLQAAAGRTSGAKRADHLHAALNLVTGQPFDQLRPSGWSWLFEGDRIDLHAATAAWSVAVELIAYHRAQRDEDAARRVADMLGTIDPQRARESESMTS</sequence>
<dbReference type="PANTHER" id="PTHR30329:SF21">
    <property type="entry name" value="LIPOPROTEIN YIAD-RELATED"/>
    <property type="match status" value="1"/>
</dbReference>
<dbReference type="InterPro" id="IPR006664">
    <property type="entry name" value="OMP_bac"/>
</dbReference>
<organism evidence="7 8">
    <name type="scientific">Microlunatus flavus</name>
    <dbReference type="NCBI Taxonomy" id="1036181"/>
    <lineage>
        <taxon>Bacteria</taxon>
        <taxon>Bacillati</taxon>
        <taxon>Actinomycetota</taxon>
        <taxon>Actinomycetes</taxon>
        <taxon>Propionibacteriales</taxon>
        <taxon>Propionibacteriaceae</taxon>
        <taxon>Microlunatus</taxon>
    </lineage>
</organism>
<dbReference type="InterPro" id="IPR050330">
    <property type="entry name" value="Bact_OuterMem_StrucFunc"/>
</dbReference>
<gene>
    <name evidence="7" type="ORF">SAMN05421756_11182</name>
</gene>
<dbReference type="CDD" id="cd07185">
    <property type="entry name" value="OmpA_C-like"/>
    <property type="match status" value="1"/>
</dbReference>
<keyword evidence="2 4" id="KW-0472">Membrane</keyword>
<feature type="region of interest" description="Disordered" evidence="5">
    <location>
        <begin position="290"/>
        <end position="377"/>
    </location>
</feature>
<name>A0A1H9MVD8_9ACTN</name>
<dbReference type="STRING" id="1036181.SAMN05421756_11182"/>
<feature type="compositionally biased region" description="Low complexity" evidence="5">
    <location>
        <begin position="186"/>
        <end position="201"/>
    </location>
</feature>
<dbReference type="Gene3D" id="3.30.1330.60">
    <property type="entry name" value="OmpA-like domain"/>
    <property type="match status" value="1"/>
</dbReference>
<dbReference type="PROSITE" id="PS51123">
    <property type="entry name" value="OMPA_2"/>
    <property type="match status" value="1"/>
</dbReference>